<gene>
    <name evidence="1" type="ORF">SDC9_178377</name>
</gene>
<proteinExistence type="predicted"/>
<evidence type="ECO:0000313" key="1">
    <source>
        <dbReference type="EMBL" id="MPN30906.1"/>
    </source>
</evidence>
<reference evidence="1" key="1">
    <citation type="submission" date="2019-08" db="EMBL/GenBank/DDBJ databases">
        <authorList>
            <person name="Kucharzyk K."/>
            <person name="Murdoch R.W."/>
            <person name="Higgins S."/>
            <person name="Loffler F."/>
        </authorList>
    </citation>
    <scope>NUCLEOTIDE SEQUENCE</scope>
</reference>
<sequence length="67" mass="7379">MTLEAPGAAPFIQLSLPFQEAGEHAVEFFHNNESRQVILQTKIEFPMETGLANHSGSDITPLKGEKK</sequence>
<accession>A0A645GXC3</accession>
<dbReference type="EMBL" id="VSSQ01082201">
    <property type="protein sequence ID" value="MPN30906.1"/>
    <property type="molecule type" value="Genomic_DNA"/>
</dbReference>
<organism evidence="1">
    <name type="scientific">bioreactor metagenome</name>
    <dbReference type="NCBI Taxonomy" id="1076179"/>
    <lineage>
        <taxon>unclassified sequences</taxon>
        <taxon>metagenomes</taxon>
        <taxon>ecological metagenomes</taxon>
    </lineage>
</organism>
<name>A0A645GXC3_9ZZZZ</name>
<dbReference type="AlphaFoldDB" id="A0A645GXC3"/>
<protein>
    <submittedName>
        <fullName evidence="1">Uncharacterized protein</fullName>
    </submittedName>
</protein>
<comment type="caution">
    <text evidence="1">The sequence shown here is derived from an EMBL/GenBank/DDBJ whole genome shotgun (WGS) entry which is preliminary data.</text>
</comment>